<dbReference type="EMBL" id="JBGBPQ010000027">
    <property type="protein sequence ID" value="KAL1498526.1"/>
    <property type="molecule type" value="Genomic_DNA"/>
</dbReference>
<dbReference type="Proteomes" id="UP001515480">
    <property type="component" value="Unassembled WGS sequence"/>
</dbReference>
<reference evidence="1 2" key="1">
    <citation type="journal article" date="2024" name="Science">
        <title>Giant polyketide synthase enzymes in the biosynthesis of giant marine polyether toxins.</title>
        <authorList>
            <person name="Fallon T.R."/>
            <person name="Shende V.V."/>
            <person name="Wierzbicki I.H."/>
            <person name="Pendleton A.L."/>
            <person name="Watervoot N.F."/>
            <person name="Auber R.P."/>
            <person name="Gonzalez D.J."/>
            <person name="Wisecaver J.H."/>
            <person name="Moore B.S."/>
        </authorList>
    </citation>
    <scope>NUCLEOTIDE SEQUENCE [LARGE SCALE GENOMIC DNA]</scope>
    <source>
        <strain evidence="1 2">12B1</strain>
    </source>
</reference>
<protein>
    <submittedName>
        <fullName evidence="1">Uncharacterized protein</fullName>
    </submittedName>
</protein>
<organism evidence="1 2">
    <name type="scientific">Prymnesium parvum</name>
    <name type="common">Toxic golden alga</name>
    <dbReference type="NCBI Taxonomy" id="97485"/>
    <lineage>
        <taxon>Eukaryota</taxon>
        <taxon>Haptista</taxon>
        <taxon>Haptophyta</taxon>
        <taxon>Prymnesiophyceae</taxon>
        <taxon>Prymnesiales</taxon>
        <taxon>Prymnesiaceae</taxon>
        <taxon>Prymnesium</taxon>
    </lineage>
</organism>
<name>A0AB34IGN3_PRYPA</name>
<gene>
    <name evidence="1" type="ORF">AB1Y20_013847</name>
</gene>
<evidence type="ECO:0000313" key="1">
    <source>
        <dbReference type="EMBL" id="KAL1498526.1"/>
    </source>
</evidence>
<accession>A0AB34IGN3</accession>
<proteinExistence type="predicted"/>
<dbReference type="AlphaFoldDB" id="A0AB34IGN3"/>
<sequence>MESCGSLLTFPSSSLRRLPAAAREAAAAREGTLARGGAGGAAGVGTCACCGKGAVPLRRRLLAGEAAEVLVVELLGPSREKLCAVSAPRVRAAVRCHHALSVAPAHRTTTSHGRHTLQEIGHSNHCTPPPLLPSISGARGGVGVDGVLLND</sequence>
<keyword evidence="2" id="KW-1185">Reference proteome</keyword>
<comment type="caution">
    <text evidence="1">The sequence shown here is derived from an EMBL/GenBank/DDBJ whole genome shotgun (WGS) entry which is preliminary data.</text>
</comment>
<evidence type="ECO:0000313" key="2">
    <source>
        <dbReference type="Proteomes" id="UP001515480"/>
    </source>
</evidence>